<dbReference type="PANTHER" id="PTHR30055">
    <property type="entry name" value="HTH-TYPE TRANSCRIPTIONAL REGULATOR RUTR"/>
    <property type="match status" value="1"/>
</dbReference>
<dbReference type="PRINTS" id="PR00455">
    <property type="entry name" value="HTHTETR"/>
</dbReference>
<dbReference type="PANTHER" id="PTHR30055:SF234">
    <property type="entry name" value="HTH-TYPE TRANSCRIPTIONAL REGULATOR BETI"/>
    <property type="match status" value="1"/>
</dbReference>
<evidence type="ECO:0000256" key="2">
    <source>
        <dbReference type="ARBA" id="ARBA00023015"/>
    </source>
</evidence>
<evidence type="ECO:0000259" key="6">
    <source>
        <dbReference type="PROSITE" id="PS50977"/>
    </source>
</evidence>
<dbReference type="Gene3D" id="1.10.357.10">
    <property type="entry name" value="Tetracycline Repressor, domain 2"/>
    <property type="match status" value="1"/>
</dbReference>
<evidence type="ECO:0000256" key="1">
    <source>
        <dbReference type="ARBA" id="ARBA00022491"/>
    </source>
</evidence>
<dbReference type="PROSITE" id="PS50977">
    <property type="entry name" value="HTH_TETR_2"/>
    <property type="match status" value="1"/>
</dbReference>
<keyword evidence="8" id="KW-1185">Reference proteome</keyword>
<reference evidence="7 8" key="1">
    <citation type="journal article" date="2019" name="Int. J. Syst. Evol. Microbiol.">
        <title>The Global Catalogue of Microorganisms (GCM) 10K type strain sequencing project: providing services to taxonomists for standard genome sequencing and annotation.</title>
        <authorList>
            <consortium name="The Broad Institute Genomics Platform"/>
            <consortium name="The Broad Institute Genome Sequencing Center for Infectious Disease"/>
            <person name="Wu L."/>
            <person name="Ma J."/>
        </authorList>
    </citation>
    <scope>NUCLEOTIDE SEQUENCE [LARGE SCALE GENOMIC DNA]</scope>
    <source>
        <strain evidence="7 8">JCM 10696</strain>
    </source>
</reference>
<dbReference type="Proteomes" id="UP001500665">
    <property type="component" value="Unassembled WGS sequence"/>
</dbReference>
<proteinExistence type="predicted"/>
<protein>
    <submittedName>
        <fullName evidence="7">TetR/AcrR family transcriptional regulator</fullName>
    </submittedName>
</protein>
<organism evidence="7 8">
    <name type="scientific">Actinocorallia libanotica</name>
    <dbReference type="NCBI Taxonomy" id="46162"/>
    <lineage>
        <taxon>Bacteria</taxon>
        <taxon>Bacillati</taxon>
        <taxon>Actinomycetota</taxon>
        <taxon>Actinomycetes</taxon>
        <taxon>Streptosporangiales</taxon>
        <taxon>Thermomonosporaceae</taxon>
        <taxon>Actinocorallia</taxon>
    </lineage>
</organism>
<keyword evidence="3 5" id="KW-0238">DNA-binding</keyword>
<evidence type="ECO:0000313" key="7">
    <source>
        <dbReference type="EMBL" id="GAA0956975.1"/>
    </source>
</evidence>
<dbReference type="InterPro" id="IPR001647">
    <property type="entry name" value="HTH_TetR"/>
</dbReference>
<evidence type="ECO:0000256" key="3">
    <source>
        <dbReference type="ARBA" id="ARBA00023125"/>
    </source>
</evidence>
<comment type="caution">
    <text evidence="7">The sequence shown here is derived from an EMBL/GenBank/DDBJ whole genome shotgun (WGS) entry which is preliminary data.</text>
</comment>
<dbReference type="SUPFAM" id="SSF46689">
    <property type="entry name" value="Homeodomain-like"/>
    <property type="match status" value="1"/>
</dbReference>
<feature type="domain" description="HTH tetR-type" evidence="6">
    <location>
        <begin position="15"/>
        <end position="75"/>
    </location>
</feature>
<keyword evidence="1" id="KW-0678">Repressor</keyword>
<dbReference type="RefSeq" id="WP_344242747.1">
    <property type="nucleotide sequence ID" value="NZ_BAAAHH010000018.1"/>
</dbReference>
<gene>
    <name evidence="7" type="ORF">GCM10009550_43660</name>
</gene>
<name>A0ABN1RGV8_9ACTN</name>
<evidence type="ECO:0000256" key="4">
    <source>
        <dbReference type="ARBA" id="ARBA00023163"/>
    </source>
</evidence>
<dbReference type="InterPro" id="IPR039538">
    <property type="entry name" value="BetI_C"/>
</dbReference>
<evidence type="ECO:0000313" key="8">
    <source>
        <dbReference type="Proteomes" id="UP001500665"/>
    </source>
</evidence>
<evidence type="ECO:0000256" key="5">
    <source>
        <dbReference type="PROSITE-ProRule" id="PRU00335"/>
    </source>
</evidence>
<dbReference type="InterPro" id="IPR036271">
    <property type="entry name" value="Tet_transcr_reg_TetR-rel_C_sf"/>
</dbReference>
<keyword evidence="4" id="KW-0804">Transcription</keyword>
<dbReference type="InterPro" id="IPR050109">
    <property type="entry name" value="HTH-type_TetR-like_transc_reg"/>
</dbReference>
<feature type="DNA-binding region" description="H-T-H motif" evidence="5">
    <location>
        <begin position="38"/>
        <end position="57"/>
    </location>
</feature>
<dbReference type="Pfam" id="PF00440">
    <property type="entry name" value="TetR_N"/>
    <property type="match status" value="1"/>
</dbReference>
<dbReference type="InterPro" id="IPR009057">
    <property type="entry name" value="Homeodomain-like_sf"/>
</dbReference>
<dbReference type="Pfam" id="PF13977">
    <property type="entry name" value="TetR_C_6"/>
    <property type="match status" value="1"/>
</dbReference>
<dbReference type="EMBL" id="BAAAHH010000018">
    <property type="protein sequence ID" value="GAA0956975.1"/>
    <property type="molecule type" value="Genomic_DNA"/>
</dbReference>
<accession>A0ABN1RGV8</accession>
<sequence length="208" mass="23245">MTTQRKPRGPYRKGIQRREQILDAALEVFSRHGDRGSSLQEIADRVGLSLPGLLHYFGSREELLLAVIERRDVLDTESRTVKEEAEVRSPGEAVVRTVRHNMEQPGLVKLFVALSAAATEPAHHAHGFFTDRYRDLVLTIRKGLESGQENGEIRADANAEHMARLLLAISDGLQIQWLMDPSVDMAAIVETFNLLCQAAPDRESEPGR</sequence>
<dbReference type="SUPFAM" id="SSF48498">
    <property type="entry name" value="Tetracyclin repressor-like, C-terminal domain"/>
    <property type="match status" value="1"/>
</dbReference>
<keyword evidence="2" id="KW-0805">Transcription regulation</keyword>